<proteinExistence type="predicted"/>
<organism evidence="2 3">
    <name type="scientific">Sulfobacillus benefaciens</name>
    <dbReference type="NCBI Taxonomy" id="453960"/>
    <lineage>
        <taxon>Bacteria</taxon>
        <taxon>Bacillati</taxon>
        <taxon>Bacillota</taxon>
        <taxon>Clostridia</taxon>
        <taxon>Eubacteriales</taxon>
        <taxon>Clostridiales Family XVII. Incertae Sedis</taxon>
        <taxon>Sulfobacillus</taxon>
    </lineage>
</organism>
<dbReference type="Pfam" id="PF01909">
    <property type="entry name" value="NTP_transf_2"/>
    <property type="match status" value="1"/>
</dbReference>
<name>A0A2T2XIA1_9FIRM</name>
<dbReference type="InterPro" id="IPR016181">
    <property type="entry name" value="Acyl_CoA_acyltransferase"/>
</dbReference>
<dbReference type="GO" id="GO:0016747">
    <property type="term" value="F:acyltransferase activity, transferring groups other than amino-acyl groups"/>
    <property type="evidence" value="ECO:0007669"/>
    <property type="project" value="InterPro"/>
</dbReference>
<reference evidence="2 3" key="1">
    <citation type="journal article" date="2014" name="BMC Genomics">
        <title>Comparison of environmental and isolate Sulfobacillus genomes reveals diverse carbon, sulfur, nitrogen, and hydrogen metabolisms.</title>
        <authorList>
            <person name="Justice N.B."/>
            <person name="Norman A."/>
            <person name="Brown C.T."/>
            <person name="Singh A."/>
            <person name="Thomas B.C."/>
            <person name="Banfield J.F."/>
        </authorList>
    </citation>
    <scope>NUCLEOTIDE SEQUENCE [LARGE SCALE GENOMIC DNA]</scope>
    <source>
        <strain evidence="2">AMDSBA4</strain>
    </source>
</reference>
<dbReference type="CDD" id="cd04301">
    <property type="entry name" value="NAT_SF"/>
    <property type="match status" value="1"/>
</dbReference>
<dbReference type="Gene3D" id="3.30.460.10">
    <property type="entry name" value="Beta Polymerase, domain 2"/>
    <property type="match status" value="1"/>
</dbReference>
<dbReference type="Proteomes" id="UP000242972">
    <property type="component" value="Unassembled WGS sequence"/>
</dbReference>
<evidence type="ECO:0000313" key="3">
    <source>
        <dbReference type="Proteomes" id="UP000242972"/>
    </source>
</evidence>
<accession>A0A2T2XIA1</accession>
<dbReference type="Pfam" id="PF00583">
    <property type="entry name" value="Acetyltransf_1"/>
    <property type="match status" value="1"/>
</dbReference>
<evidence type="ECO:0000259" key="1">
    <source>
        <dbReference type="PROSITE" id="PS51186"/>
    </source>
</evidence>
<protein>
    <recommendedName>
        <fullName evidence="1">N-acetyltransferase domain-containing protein</fullName>
    </recommendedName>
</protein>
<dbReference type="GO" id="GO:0016779">
    <property type="term" value="F:nucleotidyltransferase activity"/>
    <property type="evidence" value="ECO:0007669"/>
    <property type="project" value="InterPro"/>
</dbReference>
<dbReference type="SUPFAM" id="SSF55729">
    <property type="entry name" value="Acyl-CoA N-acyltransferases (Nat)"/>
    <property type="match status" value="1"/>
</dbReference>
<sequence length="432" mass="47904">MEPSSAFIILFCVGASFSPDHPLSGGYNFARLISIIDESLAWESLVSILRSVPEGMGVHAVILVGSHARNLADPVSDVDILVITRSSTQFIRCGEWQGRGVEALYLSSEQVAAGSRAILESAQVLWARDPESLQQLLASATDKPPMVLPYLEWDLRQGLKYLQQAMENQNAPHFRYFLGIWLQGLVKYVLQRSGVTVPTVRRQLAMLETVNHDVASCVARLLQETNLNQAYKDAENLVAEVLGIPQWVPLADAPLLSVAATVPPQFHIRPLTAADQSRVSEFWRQHWGSQHVVSRGMVHDASHMTGFAAETEFGDWVGLVTVFAHSQFEWEIVSLDSLYQKSGVGTALLAAVEHEAAVQGVGRLWLITSNDNLDALRFYQNRGWDWVAVHRDAIAAARRLKPEIPEITEDGVPIRHEIEMEKLIQGHGKVNA</sequence>
<dbReference type="PROSITE" id="PS51186">
    <property type="entry name" value="GNAT"/>
    <property type="match status" value="1"/>
</dbReference>
<dbReference type="EMBL" id="PXYW01000011">
    <property type="protein sequence ID" value="PSR34196.1"/>
    <property type="molecule type" value="Genomic_DNA"/>
</dbReference>
<comment type="caution">
    <text evidence="2">The sequence shown here is derived from an EMBL/GenBank/DDBJ whole genome shotgun (WGS) entry which is preliminary data.</text>
</comment>
<gene>
    <name evidence="2" type="ORF">C7B46_06505</name>
</gene>
<dbReference type="Gene3D" id="3.40.630.30">
    <property type="match status" value="1"/>
</dbReference>
<dbReference type="InterPro" id="IPR002934">
    <property type="entry name" value="Polymerase_NTP_transf_dom"/>
</dbReference>
<dbReference type="InterPro" id="IPR043519">
    <property type="entry name" value="NT_sf"/>
</dbReference>
<dbReference type="CDD" id="cd05403">
    <property type="entry name" value="NT_KNTase_like"/>
    <property type="match status" value="1"/>
</dbReference>
<feature type="domain" description="N-acetyltransferase" evidence="1">
    <location>
        <begin position="266"/>
        <end position="425"/>
    </location>
</feature>
<evidence type="ECO:0000313" key="2">
    <source>
        <dbReference type="EMBL" id="PSR34196.1"/>
    </source>
</evidence>
<dbReference type="SUPFAM" id="SSF81301">
    <property type="entry name" value="Nucleotidyltransferase"/>
    <property type="match status" value="1"/>
</dbReference>
<dbReference type="AlphaFoldDB" id="A0A2T2XIA1"/>
<dbReference type="InterPro" id="IPR000182">
    <property type="entry name" value="GNAT_dom"/>
</dbReference>